<dbReference type="Pfam" id="PF14901">
    <property type="entry name" value="Jiv90"/>
    <property type="match status" value="1"/>
</dbReference>
<dbReference type="PRINTS" id="PR00625">
    <property type="entry name" value="JDOMAIN"/>
</dbReference>
<dbReference type="InterPro" id="IPR036869">
    <property type="entry name" value="J_dom_sf"/>
</dbReference>
<sequence length="769" mass="84067">MDTPCVVPRNAQETKCGPQAAGMGGSRPGNIVYHELLHPCQSCAAAVLESGEGMEDRDRPVVKGDAFESMKDGLQDEEIFQQPAQEQTKAAHSLNELENVDLGISKASPSRCGCPHYSDSFCCVLNRAVESGECVRKGSCHCVSAGEAVGSSEVVSSCQDTSTFQQEESSGTVFEAFGESERASGRQEEEEGKFPGHSKCERDFDDKEEQRVCGGSESRDSRTRRVSSARRSAGGKRGQRRSSGVLTSLSGDAEQSQQAVSFFSKLTSSSGGRQRQARRRTHQHHQGALGRLVVSRIAHSCHRLLADFLCPWCLSCVAMVVDLIVMAAHRCGEGVEAAGLVLCNSCSQLLCKATDLPAMKAEASHFLQCMSCAVLALTAWTVGAATWGYRLGLSCLRVFHMTVLLGSVWLSGFLGKLGGERGRQWWASLWHSRVFGWVTVMWEKARSGSQESPSTPKPLSEAGRVYAGQELERLLTLAHIPEDELDPFAVLGVEADASDPELKRAYRQLAVLVHPDKNKHPSAGDAFKVLRAAWDIVSNPETRREYQMRRMAESELSKSMNEFLAKLQEDLKEAMNTMMCTRCEGKHRRFEMERDPSQARFCAECNTHHSAEEGDFWAESSMLGLRITYFALIDGKVYDITEWAGCQRIGISPDSHRVPYHISFGSKNSSSATRHKDLSESPPGPASPADLQDFFNRIFQGTPSNGMGASGGFFSNTPPPHQPHGPAATAGSSFTTPPSQTGSFGPGGPRSEGAKATRRRKKVRRPFQR</sequence>
<dbReference type="PROSITE" id="PS50076">
    <property type="entry name" value="DNAJ_2"/>
    <property type="match status" value="1"/>
</dbReference>
<dbReference type="InterPro" id="IPR032843">
    <property type="entry name" value="Jiv"/>
</dbReference>
<dbReference type="PANTHER" id="PTHR44665:SF1">
    <property type="entry name" value="DNAJ HOMOLOG SUBFAMILY C MEMBER 14"/>
    <property type="match status" value="1"/>
</dbReference>
<feature type="compositionally biased region" description="Basic residues" evidence="1">
    <location>
        <begin position="275"/>
        <end position="285"/>
    </location>
</feature>
<dbReference type="SMART" id="SM00271">
    <property type="entry name" value="DnaJ"/>
    <property type="match status" value="1"/>
</dbReference>
<dbReference type="CDD" id="cd06257">
    <property type="entry name" value="DnaJ"/>
    <property type="match status" value="1"/>
</dbReference>
<evidence type="ECO:0000313" key="3">
    <source>
        <dbReference type="Ensembl" id="ENSSFOP00015033735.1"/>
    </source>
</evidence>
<feature type="region of interest" description="Disordered" evidence="1">
    <location>
        <begin position="662"/>
        <end position="769"/>
    </location>
</feature>
<reference evidence="3 4" key="1">
    <citation type="submission" date="2019-04" db="EMBL/GenBank/DDBJ databases">
        <authorList>
            <consortium name="Wellcome Sanger Institute Data Sharing"/>
        </authorList>
    </citation>
    <scope>NUCLEOTIDE SEQUENCE [LARGE SCALE GENOMIC DNA]</scope>
</reference>
<dbReference type="GeneTree" id="ENSGT00940000155637"/>
<organism evidence="3 4">
    <name type="scientific">Scleropages formosus</name>
    <name type="common">Asian bonytongue</name>
    <name type="synonym">Osteoglossum formosum</name>
    <dbReference type="NCBI Taxonomy" id="113540"/>
    <lineage>
        <taxon>Eukaryota</taxon>
        <taxon>Metazoa</taxon>
        <taxon>Chordata</taxon>
        <taxon>Craniata</taxon>
        <taxon>Vertebrata</taxon>
        <taxon>Euteleostomi</taxon>
        <taxon>Actinopterygii</taxon>
        <taxon>Neopterygii</taxon>
        <taxon>Teleostei</taxon>
        <taxon>Osteoglossocephala</taxon>
        <taxon>Osteoglossomorpha</taxon>
        <taxon>Osteoglossiformes</taxon>
        <taxon>Osteoglossidae</taxon>
        <taxon>Scleropages</taxon>
    </lineage>
</organism>
<proteinExistence type="predicted"/>
<gene>
    <name evidence="3" type="primary">LOC108939135</name>
</gene>
<feature type="compositionally biased region" description="Basic and acidic residues" evidence="1">
    <location>
        <begin position="179"/>
        <end position="223"/>
    </location>
</feature>
<keyword evidence="4" id="KW-1185">Reference proteome</keyword>
<dbReference type="GO" id="GO:0050780">
    <property type="term" value="F:dopamine receptor binding"/>
    <property type="evidence" value="ECO:0007669"/>
    <property type="project" value="TreeGrafter"/>
</dbReference>
<feature type="compositionally biased region" description="Basic residues" evidence="1">
    <location>
        <begin position="224"/>
        <end position="240"/>
    </location>
</feature>
<dbReference type="AlphaFoldDB" id="A0A8C9V8Y1"/>
<evidence type="ECO:0000259" key="2">
    <source>
        <dbReference type="PROSITE" id="PS50076"/>
    </source>
</evidence>
<feature type="compositionally biased region" description="Basic residues" evidence="1">
    <location>
        <begin position="756"/>
        <end position="769"/>
    </location>
</feature>
<feature type="compositionally biased region" description="Polar residues" evidence="1">
    <location>
        <begin position="730"/>
        <end position="743"/>
    </location>
</feature>
<evidence type="ECO:0000256" key="1">
    <source>
        <dbReference type="SAM" id="MobiDB-lite"/>
    </source>
</evidence>
<dbReference type="Pfam" id="PF00226">
    <property type="entry name" value="DnaJ"/>
    <property type="match status" value="1"/>
</dbReference>
<name>A0A8C9V8Y1_SCLFO</name>
<dbReference type="Ensembl" id="ENSSFOT00015034113.2">
    <property type="protein sequence ID" value="ENSSFOP00015033735.1"/>
    <property type="gene ID" value="ENSSFOG00015021530.2"/>
</dbReference>
<dbReference type="InterPro" id="IPR052317">
    <property type="entry name" value="Viral_replicn-host_int_reg"/>
</dbReference>
<dbReference type="PANTHER" id="PTHR44665">
    <property type="entry name" value="DNAJ HOMOLOG SUBFAMILY C MEMBER 14"/>
    <property type="match status" value="1"/>
</dbReference>
<accession>A0A8C9V8Y1</accession>
<dbReference type="Gene3D" id="1.10.287.110">
    <property type="entry name" value="DnaJ domain"/>
    <property type="match status" value="1"/>
</dbReference>
<dbReference type="Proteomes" id="UP000694397">
    <property type="component" value="Chromosome 19"/>
</dbReference>
<dbReference type="GeneID" id="108939135"/>
<reference evidence="3" key="2">
    <citation type="submission" date="2025-08" db="UniProtKB">
        <authorList>
            <consortium name="Ensembl"/>
        </authorList>
    </citation>
    <scope>IDENTIFICATION</scope>
</reference>
<evidence type="ECO:0000313" key="4">
    <source>
        <dbReference type="Proteomes" id="UP000694397"/>
    </source>
</evidence>
<dbReference type="RefSeq" id="XP_018615786.1">
    <property type="nucleotide sequence ID" value="XM_018760270.1"/>
</dbReference>
<dbReference type="InterPro" id="IPR001623">
    <property type="entry name" value="DnaJ_domain"/>
</dbReference>
<feature type="region of interest" description="Disordered" evidence="1">
    <location>
        <begin position="265"/>
        <end position="286"/>
    </location>
</feature>
<dbReference type="OrthoDB" id="1507364at2759"/>
<protein>
    <submittedName>
        <fullName evidence="3">DnaJ (Hsp40) homolog, subfamily C, member 14</fullName>
    </submittedName>
</protein>
<dbReference type="KEGG" id="sfm:108939135"/>
<feature type="domain" description="J" evidence="2">
    <location>
        <begin position="486"/>
        <end position="550"/>
    </location>
</feature>
<reference evidence="3" key="3">
    <citation type="submission" date="2025-09" db="UniProtKB">
        <authorList>
            <consortium name="Ensembl"/>
        </authorList>
    </citation>
    <scope>IDENTIFICATION</scope>
</reference>
<dbReference type="SUPFAM" id="SSF46565">
    <property type="entry name" value="Chaperone J-domain"/>
    <property type="match status" value="1"/>
</dbReference>
<feature type="region of interest" description="Disordered" evidence="1">
    <location>
        <begin position="169"/>
        <end position="252"/>
    </location>
</feature>